<dbReference type="Proteomes" id="UP000199513">
    <property type="component" value="Unassembled WGS sequence"/>
</dbReference>
<evidence type="ECO:0000313" key="1">
    <source>
        <dbReference type="EMBL" id="SFF60474.1"/>
    </source>
</evidence>
<sequence length="189" mass="22031">MITITWFFILTNFLNPDLNNLDTMKNYIEFSDDRYEFTRVYLGCKPDILANSIHYKNALFQLIAPEHLDGSIESLKKVDSILNSTDLEKINTDMFNGLLLYVGEVIQKKVNGEIRLDNIIHPLIKGDRFFPCIISDKGKEYDFYGRVVFCIEQIPYSNIYSNINSILIEWRLPVQKLELNPDLFPPLDN</sequence>
<reference evidence="1 2" key="1">
    <citation type="submission" date="2016-10" db="EMBL/GenBank/DDBJ databases">
        <authorList>
            <person name="de Groot N.N."/>
        </authorList>
    </citation>
    <scope>NUCLEOTIDE SEQUENCE [LARGE SCALE GENOMIC DNA]</scope>
    <source>
        <strain>GEY</strain>
        <strain evidence="2">DSM 9560</strain>
    </source>
</reference>
<accession>A0A1I2K0V1</accession>
<name>A0A1I2K0V1_9BACT</name>
<dbReference type="RefSeq" id="WP_091549524.1">
    <property type="nucleotide sequence ID" value="NZ_FONY01000078.1"/>
</dbReference>
<evidence type="ECO:0000313" key="2">
    <source>
        <dbReference type="Proteomes" id="UP000199513"/>
    </source>
</evidence>
<dbReference type="STRING" id="1003.SAMN04488541_107811"/>
<gene>
    <name evidence="1" type="ORF">SAMN04488541_107811</name>
</gene>
<proteinExistence type="predicted"/>
<organism evidence="1 2">
    <name type="scientific">Thermoflexibacter ruber</name>
    <dbReference type="NCBI Taxonomy" id="1003"/>
    <lineage>
        <taxon>Bacteria</taxon>
        <taxon>Pseudomonadati</taxon>
        <taxon>Bacteroidota</taxon>
        <taxon>Cytophagia</taxon>
        <taxon>Cytophagales</taxon>
        <taxon>Thermoflexibacteraceae</taxon>
        <taxon>Thermoflexibacter</taxon>
    </lineage>
</organism>
<dbReference type="AlphaFoldDB" id="A0A1I2K0V1"/>
<protein>
    <submittedName>
        <fullName evidence="1">Uncharacterized protein</fullName>
    </submittedName>
</protein>
<dbReference type="EMBL" id="FONY01000078">
    <property type="protein sequence ID" value="SFF60474.1"/>
    <property type="molecule type" value="Genomic_DNA"/>
</dbReference>
<keyword evidence="2" id="KW-1185">Reference proteome</keyword>